<keyword evidence="7" id="KW-0347">Helicase</keyword>
<dbReference type="Pfam" id="PF22590">
    <property type="entry name" value="Cas3-like_C_2"/>
    <property type="match status" value="1"/>
</dbReference>
<evidence type="ECO:0000256" key="4">
    <source>
        <dbReference type="ARBA" id="ARBA00022723"/>
    </source>
</evidence>
<dbReference type="InterPro" id="IPR006474">
    <property type="entry name" value="Helicase_Cas3_CRISPR-ass_core"/>
</dbReference>
<feature type="domain" description="Helicase ATP-binding" evidence="10">
    <location>
        <begin position="300"/>
        <end position="489"/>
    </location>
</feature>
<name>A0A401JYV3_9PROT</name>
<dbReference type="InterPro" id="IPR006483">
    <property type="entry name" value="CRISPR-assoc_Cas3_HD"/>
</dbReference>
<dbReference type="InterPro" id="IPR011545">
    <property type="entry name" value="DEAD/DEAH_box_helicase_dom"/>
</dbReference>
<dbReference type="GO" id="GO:0016787">
    <property type="term" value="F:hydrolase activity"/>
    <property type="evidence" value="ECO:0007669"/>
    <property type="project" value="UniProtKB-KW"/>
</dbReference>
<accession>A0A401JYV3</accession>
<evidence type="ECO:0000256" key="3">
    <source>
        <dbReference type="ARBA" id="ARBA00022722"/>
    </source>
</evidence>
<evidence type="ECO:0000313" key="12">
    <source>
        <dbReference type="EMBL" id="GCB02153.1"/>
    </source>
</evidence>
<dbReference type="PROSITE" id="PS51192">
    <property type="entry name" value="HELICASE_ATP_BIND_1"/>
    <property type="match status" value="1"/>
</dbReference>
<dbReference type="Proteomes" id="UP000286806">
    <property type="component" value="Unassembled WGS sequence"/>
</dbReference>
<dbReference type="CDD" id="cd17930">
    <property type="entry name" value="DEXHc_cas3"/>
    <property type="match status" value="1"/>
</dbReference>
<comment type="caution">
    <text evidence="12">The sequence shown here is derived from an EMBL/GenBank/DDBJ whole genome shotgun (WGS) entry which is preliminary data.</text>
</comment>
<evidence type="ECO:0000256" key="6">
    <source>
        <dbReference type="ARBA" id="ARBA00022801"/>
    </source>
</evidence>
<dbReference type="Gene3D" id="1.10.3210.30">
    <property type="match status" value="1"/>
</dbReference>
<keyword evidence="6" id="KW-0378">Hydrolase</keyword>
<keyword evidence="8" id="KW-0067">ATP-binding</keyword>
<dbReference type="InterPro" id="IPR038257">
    <property type="entry name" value="CRISPR-assoc_Cas3_HD_sf"/>
</dbReference>
<comment type="similarity">
    <text evidence="1">In the N-terminal section; belongs to the CRISPR-associated nuclease Cas3-HD family.</text>
</comment>
<dbReference type="GO" id="GO:0004518">
    <property type="term" value="F:nuclease activity"/>
    <property type="evidence" value="ECO:0007669"/>
    <property type="project" value="UniProtKB-KW"/>
</dbReference>
<dbReference type="CDD" id="cd09641">
    <property type="entry name" value="Cas3''_I"/>
    <property type="match status" value="1"/>
</dbReference>
<evidence type="ECO:0000256" key="5">
    <source>
        <dbReference type="ARBA" id="ARBA00022741"/>
    </source>
</evidence>
<dbReference type="Gene3D" id="3.40.50.300">
    <property type="entry name" value="P-loop containing nucleotide triphosphate hydrolases"/>
    <property type="match status" value="2"/>
</dbReference>
<comment type="similarity">
    <text evidence="2">In the central section; belongs to the CRISPR-associated helicase Cas3 family.</text>
</comment>
<evidence type="ECO:0000259" key="11">
    <source>
        <dbReference type="PROSITE" id="PS51643"/>
    </source>
</evidence>
<dbReference type="SMART" id="SM00490">
    <property type="entry name" value="HELICc"/>
    <property type="match status" value="1"/>
</dbReference>
<evidence type="ECO:0000259" key="10">
    <source>
        <dbReference type="PROSITE" id="PS51192"/>
    </source>
</evidence>
<dbReference type="EMBL" id="BGOW01000036">
    <property type="protein sequence ID" value="GCB02153.1"/>
    <property type="molecule type" value="Genomic_DNA"/>
</dbReference>
<dbReference type="GO" id="GO:0051607">
    <property type="term" value="P:defense response to virus"/>
    <property type="evidence" value="ECO:0007669"/>
    <property type="project" value="UniProtKB-KW"/>
</dbReference>
<keyword evidence="5" id="KW-0547">Nucleotide-binding</keyword>
<dbReference type="GO" id="GO:0005524">
    <property type="term" value="F:ATP binding"/>
    <property type="evidence" value="ECO:0007669"/>
    <property type="project" value="UniProtKB-KW"/>
</dbReference>
<dbReference type="SUPFAM" id="SSF52540">
    <property type="entry name" value="P-loop containing nucleoside triphosphate hydrolases"/>
    <property type="match status" value="1"/>
</dbReference>
<feature type="domain" description="HD Cas3-type" evidence="11">
    <location>
        <begin position="31"/>
        <end position="245"/>
    </location>
</feature>
<keyword evidence="9" id="KW-0051">Antiviral defense</keyword>
<dbReference type="InterPro" id="IPR001650">
    <property type="entry name" value="Helicase_C-like"/>
</dbReference>
<dbReference type="GO" id="GO:0046872">
    <property type="term" value="F:metal ion binding"/>
    <property type="evidence" value="ECO:0007669"/>
    <property type="project" value="UniProtKB-KW"/>
</dbReference>
<dbReference type="Pfam" id="PF18019">
    <property type="entry name" value="Cas3_HD"/>
    <property type="match status" value="1"/>
</dbReference>
<evidence type="ECO:0000256" key="1">
    <source>
        <dbReference type="ARBA" id="ARBA00006847"/>
    </source>
</evidence>
<dbReference type="RefSeq" id="WP_223247869.1">
    <property type="nucleotide sequence ID" value="NZ_BGOW01000036.1"/>
</dbReference>
<organism evidence="12 13">
    <name type="scientific">Sulfuriferula multivorans</name>
    <dbReference type="NCBI Taxonomy" id="1559896"/>
    <lineage>
        <taxon>Bacteria</taxon>
        <taxon>Pseudomonadati</taxon>
        <taxon>Pseudomonadota</taxon>
        <taxon>Betaproteobacteria</taxon>
        <taxon>Nitrosomonadales</taxon>
        <taxon>Sulfuricellaceae</taxon>
        <taxon>Sulfuriferula</taxon>
    </lineage>
</organism>
<evidence type="ECO:0000256" key="8">
    <source>
        <dbReference type="ARBA" id="ARBA00022840"/>
    </source>
</evidence>
<dbReference type="NCBIfam" id="TIGR01587">
    <property type="entry name" value="cas3_core"/>
    <property type="match status" value="1"/>
</dbReference>
<dbReference type="GO" id="GO:0003676">
    <property type="term" value="F:nucleic acid binding"/>
    <property type="evidence" value="ECO:0007669"/>
    <property type="project" value="InterPro"/>
</dbReference>
<dbReference type="InterPro" id="IPR014001">
    <property type="entry name" value="Helicase_ATP-bd"/>
</dbReference>
<evidence type="ECO:0000256" key="9">
    <source>
        <dbReference type="ARBA" id="ARBA00023118"/>
    </source>
</evidence>
<proteinExistence type="inferred from homology"/>
<keyword evidence="3" id="KW-0540">Nuclease</keyword>
<protein>
    <submittedName>
        <fullName evidence="12">CRISPR-associated helicase Cas3</fullName>
    </submittedName>
</protein>
<dbReference type="Pfam" id="PF00270">
    <property type="entry name" value="DEAD"/>
    <property type="match status" value="1"/>
</dbReference>
<evidence type="ECO:0000313" key="13">
    <source>
        <dbReference type="Proteomes" id="UP000286806"/>
    </source>
</evidence>
<evidence type="ECO:0000256" key="2">
    <source>
        <dbReference type="ARBA" id="ARBA00009046"/>
    </source>
</evidence>
<gene>
    <name evidence="12" type="ORF">SFMTTN_2972</name>
</gene>
<dbReference type="SMART" id="SM00487">
    <property type="entry name" value="DEXDc"/>
    <property type="match status" value="1"/>
</dbReference>
<evidence type="ECO:0000256" key="7">
    <source>
        <dbReference type="ARBA" id="ARBA00022806"/>
    </source>
</evidence>
<reference evidence="12 13" key="1">
    <citation type="journal article" date="2019" name="Front. Microbiol.">
        <title>Genomes of Neutrophilic Sulfur-Oxidizing Chemolithoautotrophs Representing 9 Proteobacterial Species From 8 Genera.</title>
        <authorList>
            <person name="Watanabe T."/>
            <person name="Kojima H."/>
            <person name="Umezawa K."/>
            <person name="Hori C."/>
            <person name="Takasuka T.E."/>
            <person name="Kato Y."/>
            <person name="Fukui M."/>
        </authorList>
    </citation>
    <scope>NUCLEOTIDE SEQUENCE [LARGE SCALE GENOMIC DNA]</scope>
    <source>
        <strain evidence="12 13">TTN</strain>
    </source>
</reference>
<dbReference type="PROSITE" id="PS51643">
    <property type="entry name" value="HD_CAS3"/>
    <property type="match status" value="1"/>
</dbReference>
<dbReference type="GO" id="GO:0004386">
    <property type="term" value="F:helicase activity"/>
    <property type="evidence" value="ECO:0007669"/>
    <property type="project" value="UniProtKB-KW"/>
</dbReference>
<dbReference type="AlphaFoldDB" id="A0A401JYV3"/>
<dbReference type="InterPro" id="IPR054712">
    <property type="entry name" value="Cas3-like_dom"/>
</dbReference>
<sequence>MKTHTAKKVAQGTEAGDVASKPQFIAHHRESDSATQSLVTHLCNVAMLANVFAGKVGLDKQGELIGLLHDLGKFSAAFQAYIKSAVGLLNQDEDEEFVDAAGLKGKIDHSTAGAQLVWRELSKQGQLGQIVGQILSLCIASHHSGLIDCLSSDTNSLGEDVFGRRMNKADDRSHFNEALGIADEAILTRARELTSKPEMLKAMQAAISGIVRVAPGKDDKSMVAQQQIGLLVRFLFSCLIDADRIDSADFENPKGKKLRANGGYAAWDVLIDRLEKHLETLQPRHPIDNLRQDISRHCLEGASRGKGIYTLTVPTGGGKTLASLRFALHHANKETNGVKMDRVIYVIPFTSIIDQNADIVRKILEPEGIEPSSVVLEHHSNLTPEEQSWRGKILSENWDAPVIYTTSVQFLETLFGAGTRGARRMHQLTNAVLIFDEIQTLPINCVHLFNNAINFLVEQCGSTVVLCTATQPLLDKVDANKGAIRIPEGNELMPDVKKLFDDLKRVDVLNRRKPGGWTMDEIASLAREETTRAGSCLVIVNTKKAAQTIYRLCSEQAAIPTYHLSTSMCPAHRKSILAKVRMRLEKQEPTLCVSTQLIEAGVDVDFSAVIRFTAGLDSIAQAAGRCNRNGKQKDADGNPKVGFVHVVNPQDESLGMLPDISIGRDKAERVLDDYEKNPGKYRNNRIGPEAMAWYYQNYFFARASDMDYPASDRTLGHNDTLLNLLSINTQATAEYGRTKGQAPDIYLRQSFMAAARAFKAIDAPTRGVIVPHGEAGRAIITALCAAYLPDKEFDLLRRAQQFTVNVFPQTLERLTKADAVKEILEGTGILFLADSRYYSSEFGLSETPDGKMEVLCG</sequence>
<dbReference type="NCBIfam" id="TIGR01596">
    <property type="entry name" value="cas3_HD"/>
    <property type="match status" value="1"/>
</dbReference>
<keyword evidence="13" id="KW-1185">Reference proteome</keyword>
<dbReference type="SUPFAM" id="SSF109604">
    <property type="entry name" value="HD-domain/PDEase-like"/>
    <property type="match status" value="1"/>
</dbReference>
<dbReference type="InterPro" id="IPR027417">
    <property type="entry name" value="P-loop_NTPase"/>
</dbReference>
<keyword evidence="4" id="KW-0479">Metal-binding</keyword>